<feature type="transmembrane region" description="Helical" evidence="1">
    <location>
        <begin position="346"/>
        <end position="368"/>
    </location>
</feature>
<feature type="transmembrane region" description="Helical" evidence="1">
    <location>
        <begin position="438"/>
        <end position="457"/>
    </location>
</feature>
<keyword evidence="4" id="KW-1185">Reference proteome</keyword>
<comment type="caution">
    <text evidence="3">The sequence shown here is derived from an EMBL/GenBank/DDBJ whole genome shotgun (WGS) entry which is preliminary data.</text>
</comment>
<dbReference type="InterPro" id="IPR013491">
    <property type="entry name" value="Tape_meas_N"/>
</dbReference>
<dbReference type="EMBL" id="JAAXPN010000001">
    <property type="protein sequence ID" value="NKZ23509.1"/>
    <property type="molecule type" value="Genomic_DNA"/>
</dbReference>
<dbReference type="RefSeq" id="WP_168721302.1">
    <property type="nucleotide sequence ID" value="NZ_JAAXPN010000001.1"/>
</dbReference>
<accession>A0A7X6S1Z3</accession>
<evidence type="ECO:0000256" key="1">
    <source>
        <dbReference type="SAM" id="Phobius"/>
    </source>
</evidence>
<protein>
    <submittedName>
        <fullName evidence="3">Tape measure protein</fullName>
    </submittedName>
</protein>
<name>A0A7X6S1Z3_9LACO</name>
<proteinExistence type="predicted"/>
<feature type="transmembrane region" description="Helical" evidence="1">
    <location>
        <begin position="265"/>
        <end position="285"/>
    </location>
</feature>
<evidence type="ECO:0000313" key="3">
    <source>
        <dbReference type="EMBL" id="NKZ23509.1"/>
    </source>
</evidence>
<gene>
    <name evidence="3" type="ORF">HF964_01630</name>
</gene>
<keyword evidence="1" id="KW-0812">Transmembrane</keyword>
<feature type="transmembrane region" description="Helical" evidence="1">
    <location>
        <begin position="239"/>
        <end position="258"/>
    </location>
</feature>
<feature type="transmembrane region" description="Helical" evidence="1">
    <location>
        <begin position="214"/>
        <end position="233"/>
    </location>
</feature>
<evidence type="ECO:0000259" key="2">
    <source>
        <dbReference type="Pfam" id="PF20155"/>
    </source>
</evidence>
<dbReference type="Proteomes" id="UP000549765">
    <property type="component" value="Unassembled WGS sequence"/>
</dbReference>
<dbReference type="Pfam" id="PF20155">
    <property type="entry name" value="TMP_3"/>
    <property type="match status" value="1"/>
</dbReference>
<dbReference type="AlphaFoldDB" id="A0A7X6S1Z3"/>
<dbReference type="NCBIfam" id="TIGR02675">
    <property type="entry name" value="tape_meas_nterm"/>
    <property type="match status" value="1"/>
</dbReference>
<evidence type="ECO:0000313" key="4">
    <source>
        <dbReference type="Proteomes" id="UP000549765"/>
    </source>
</evidence>
<feature type="domain" description="Tape measure protein N-terminal" evidence="2">
    <location>
        <begin position="2"/>
        <end position="182"/>
    </location>
</feature>
<keyword evidence="1" id="KW-1133">Transmembrane helix</keyword>
<feature type="transmembrane region" description="Helical" evidence="1">
    <location>
        <begin position="380"/>
        <end position="402"/>
    </location>
</feature>
<dbReference type="Gene3D" id="1.20.120.20">
    <property type="entry name" value="Apolipoprotein"/>
    <property type="match status" value="2"/>
</dbReference>
<organism evidence="3 4">
    <name type="scientific">Periweissella fabalis</name>
    <dbReference type="NCBI Taxonomy" id="1070421"/>
    <lineage>
        <taxon>Bacteria</taxon>
        <taxon>Bacillati</taxon>
        <taxon>Bacillota</taxon>
        <taxon>Bacilli</taxon>
        <taxon>Lactobacillales</taxon>
        <taxon>Lactobacillaceae</taxon>
        <taxon>Periweissella</taxon>
    </lineage>
</organism>
<keyword evidence="1" id="KW-0472">Membrane</keyword>
<feature type="transmembrane region" description="Helical" evidence="1">
    <location>
        <begin position="477"/>
        <end position="497"/>
    </location>
</feature>
<sequence>MNAYPKVMKQMGYSTQDTNKSVGILKKGVDGLPTSLQDLTQSAQSFAILEKSATKGAQTATALNDAFLASGASAGDASRGVEQYSQMLASGTVDLQSWKTLQETMPYALTTVAKSFGLTGKSAERDLYAKLKSGKITVDELNKRFIALDGGVNGFANTARTATGGIGTSFTNMKNAVSKGLADTLSSIDTGLKKAGTGGIAAILNNVKVAITNTFTAVNSTIVAIMPSIIAAINTIAPVIKGIFSTVTTVISGIVNFVKANSGWLEPLAVGIATFAGAIVTINALGRAFTVLKVASAVGGDIKLLGFALNNMASSSKLAQAGLMLYNGVTKVAMGVQAAFNAVMAINPFVLIIAAVVALVAGITWWITQTKSGQAAWQAFITWLSGVWSGMVGFFQGIWAGISAGVSATVTFFQTTWQGFITFFQGIWAGVAPYFSAAWQALVVIVQGIVTTLSGVWQGYVTAATAIWNGMVSVATGIWNLLKAVVLGPILVLIDLLTGNWSKMKSDATLIWNSIKGALGQIVGGIVTAVTGYFRGMGQAVGSIWNGIKAAASAVWGGIKSVISTLVTGVVNIAKTVWNGGKAAISAIWNGIRAAASAVWGGIKSTISSLANGAINGVRSAWNGAVSFASGIWNGVKSAVQGAMHFDLLGAGRAIMNSFLSGLKSAWGAVKSFVGGIGNWIRDHKGPISYDRRLLIPAGKAIMEGFGGSLNNNFEYVKRSVSSYAGQIADQFGHQEYEANAKLTASSVGVAGQINGGLNALSDEVAEQSAQAPTFYVHNELVGDKITTTVNSQNSRRQNINNLIMGGGI</sequence>
<reference evidence="3 4" key="1">
    <citation type="submission" date="2020-04" db="EMBL/GenBank/DDBJ databases">
        <title>MicrobeNet Type strains.</title>
        <authorList>
            <person name="Nicholson A.C."/>
        </authorList>
    </citation>
    <scope>NUCLEOTIDE SEQUENCE [LARGE SCALE GENOMIC DNA]</scope>
    <source>
        <strain evidence="3 4">CCUG 61472</strain>
    </source>
</reference>
<feature type="transmembrane region" description="Helical" evidence="1">
    <location>
        <begin position="408"/>
        <end position="431"/>
    </location>
</feature>